<feature type="transmembrane region" description="Helical" evidence="1">
    <location>
        <begin position="62"/>
        <end position="81"/>
    </location>
</feature>
<protein>
    <recommendedName>
        <fullName evidence="4">DUF3592 domain-containing protein</fullName>
    </recommendedName>
</protein>
<keyword evidence="1" id="KW-1133">Transmembrane helix</keyword>
<evidence type="ECO:0000313" key="3">
    <source>
        <dbReference type="Proteomes" id="UP001500403"/>
    </source>
</evidence>
<evidence type="ECO:0000256" key="1">
    <source>
        <dbReference type="SAM" id="Phobius"/>
    </source>
</evidence>
<gene>
    <name evidence="2" type="ORF">GCM10010446_02960</name>
</gene>
<dbReference type="Proteomes" id="UP001500403">
    <property type="component" value="Unassembled WGS sequence"/>
</dbReference>
<evidence type="ECO:0008006" key="4">
    <source>
        <dbReference type="Google" id="ProtNLM"/>
    </source>
</evidence>
<organism evidence="2 3">
    <name type="scientific">Streptomyces enissocaesilis</name>
    <dbReference type="NCBI Taxonomy" id="332589"/>
    <lineage>
        <taxon>Bacteria</taxon>
        <taxon>Bacillati</taxon>
        <taxon>Actinomycetota</taxon>
        <taxon>Actinomycetes</taxon>
        <taxon>Kitasatosporales</taxon>
        <taxon>Streptomycetaceae</taxon>
        <taxon>Streptomyces</taxon>
        <taxon>Streptomyces rochei group</taxon>
    </lineage>
</organism>
<proteinExistence type="predicted"/>
<dbReference type="EMBL" id="BAAAUD010000005">
    <property type="protein sequence ID" value="GAA2922274.1"/>
    <property type="molecule type" value="Genomic_DNA"/>
</dbReference>
<reference evidence="2 3" key="1">
    <citation type="journal article" date="2019" name="Int. J. Syst. Evol. Microbiol.">
        <title>The Global Catalogue of Microorganisms (GCM) 10K type strain sequencing project: providing services to taxonomists for standard genome sequencing and annotation.</title>
        <authorList>
            <consortium name="The Broad Institute Genomics Platform"/>
            <consortium name="The Broad Institute Genome Sequencing Center for Infectious Disease"/>
            <person name="Wu L."/>
            <person name="Ma J."/>
        </authorList>
    </citation>
    <scope>NUCLEOTIDE SEQUENCE [LARGE SCALE GENOMIC DNA]</scope>
    <source>
        <strain evidence="2 3">JCM 9088</strain>
    </source>
</reference>
<dbReference type="RefSeq" id="WP_344489282.1">
    <property type="nucleotide sequence ID" value="NZ_BAAAUD010000005.1"/>
</dbReference>
<name>A0ABN3WQ30_9ACTN</name>
<keyword evidence="3" id="KW-1185">Reference proteome</keyword>
<keyword evidence="1" id="KW-0472">Membrane</keyword>
<comment type="caution">
    <text evidence="2">The sequence shown here is derived from an EMBL/GenBank/DDBJ whole genome shotgun (WGS) entry which is preliminary data.</text>
</comment>
<feature type="transmembrane region" description="Helical" evidence="1">
    <location>
        <begin position="87"/>
        <end position="111"/>
    </location>
</feature>
<evidence type="ECO:0000313" key="2">
    <source>
        <dbReference type="EMBL" id="GAA2922274.1"/>
    </source>
</evidence>
<keyword evidence="1" id="KW-0812">Transmembrane</keyword>
<sequence length="208" mass="22223">MLTDGVAYRVDGGNPTTTAAFVTALSAALPEQRDPAGSAKVAVTELEQPERHTPSLKYRARVAVAGIPVLAYLGYTIWVGIAHGLEVIFVILGSVPFFLGLLLLFTAYVLILEQVVLTLRGITVVGTFGFRTKDGAAWYKFTDMDGVERTHRGKNRGRHNRITYDPRDPVVASSQLAWGPVVLKASASLASGLPLLGIGSAMAFLIVG</sequence>
<accession>A0ABN3WQ30</accession>